<dbReference type="InterPro" id="IPR000182">
    <property type="entry name" value="GNAT_dom"/>
</dbReference>
<dbReference type="AlphaFoldDB" id="A0A345PB21"/>
<dbReference type="RefSeq" id="WP_114900544.1">
    <property type="nucleotide sequence ID" value="NZ_CP031222.1"/>
</dbReference>
<evidence type="ECO:0000313" key="2">
    <source>
        <dbReference type="EMBL" id="AXI04480.1"/>
    </source>
</evidence>
<dbReference type="GO" id="GO:0016747">
    <property type="term" value="F:acyltransferase activity, transferring groups other than amino-acyl groups"/>
    <property type="evidence" value="ECO:0007669"/>
    <property type="project" value="InterPro"/>
</dbReference>
<feature type="domain" description="N-acetyltransferase" evidence="1">
    <location>
        <begin position="9"/>
        <end position="169"/>
    </location>
</feature>
<dbReference type="SUPFAM" id="SSF55729">
    <property type="entry name" value="Acyl-CoA N-acyltransferases (Nat)"/>
    <property type="match status" value="1"/>
</dbReference>
<dbReference type="Gene3D" id="3.40.630.30">
    <property type="match status" value="1"/>
</dbReference>
<gene>
    <name evidence="2" type="ORF">HYN46_02785</name>
</gene>
<dbReference type="InterPro" id="IPR051531">
    <property type="entry name" value="N-acetyltransferase"/>
</dbReference>
<name>A0A345PB21_9GAMM</name>
<dbReference type="OrthoDB" id="9801669at2"/>
<dbReference type="PANTHER" id="PTHR43792:SF1">
    <property type="entry name" value="N-ACETYLTRANSFERASE DOMAIN-CONTAINING PROTEIN"/>
    <property type="match status" value="1"/>
</dbReference>
<keyword evidence="2" id="KW-0808">Transferase</keyword>
<dbReference type="KEGG" id="mbah:HYN46_02785"/>
<dbReference type="Proteomes" id="UP000253940">
    <property type="component" value="Chromosome"/>
</dbReference>
<keyword evidence="3" id="KW-1185">Reference proteome</keyword>
<evidence type="ECO:0000259" key="1">
    <source>
        <dbReference type="PROSITE" id="PS51186"/>
    </source>
</evidence>
<proteinExistence type="predicted"/>
<accession>A0A345PB21</accession>
<evidence type="ECO:0000313" key="3">
    <source>
        <dbReference type="Proteomes" id="UP000253940"/>
    </source>
</evidence>
<dbReference type="PROSITE" id="PS51186">
    <property type="entry name" value="GNAT"/>
    <property type="match status" value="1"/>
</dbReference>
<dbReference type="Pfam" id="PF13302">
    <property type="entry name" value="Acetyltransf_3"/>
    <property type="match status" value="1"/>
</dbReference>
<reference evidence="2 3" key="1">
    <citation type="submission" date="2018-07" db="EMBL/GenBank/DDBJ databases">
        <title>Genome sequencing of Moraxellaceae gen. HYN0046.</title>
        <authorList>
            <person name="Kim M."/>
            <person name="Yi H."/>
        </authorList>
    </citation>
    <scope>NUCLEOTIDE SEQUENCE [LARGE SCALE GENOMIC DNA]</scope>
    <source>
        <strain evidence="2 3">HYN0046</strain>
    </source>
</reference>
<dbReference type="PANTHER" id="PTHR43792">
    <property type="entry name" value="GNAT FAMILY, PUTATIVE (AFU_ORTHOLOGUE AFUA_3G00765)-RELATED-RELATED"/>
    <property type="match status" value="1"/>
</dbReference>
<organism evidence="2 3">
    <name type="scientific">Aquirhabdus parva</name>
    <dbReference type="NCBI Taxonomy" id="2283318"/>
    <lineage>
        <taxon>Bacteria</taxon>
        <taxon>Pseudomonadati</taxon>
        <taxon>Pseudomonadota</taxon>
        <taxon>Gammaproteobacteria</taxon>
        <taxon>Moraxellales</taxon>
        <taxon>Moraxellaceae</taxon>
        <taxon>Aquirhabdus</taxon>
    </lineage>
</organism>
<dbReference type="EMBL" id="CP031222">
    <property type="protein sequence ID" value="AXI04480.1"/>
    <property type="molecule type" value="Genomic_DNA"/>
</dbReference>
<protein>
    <submittedName>
        <fullName evidence="2">N-acetyltransferase</fullName>
    </submittedName>
</protein>
<dbReference type="InterPro" id="IPR016181">
    <property type="entry name" value="Acyl_CoA_acyltransferase"/>
</dbReference>
<sequence>MGAIKTERLILREMNTDDAAFILALMNEPGWLEFIGNTTVKTLEDAKNHILNRLTSRVEGMGFRVVTLKESHIPVGVCGLIQRDFLQAPDIGYAFSEAYWHQGYAFEAALAMLHYGRDQLHFKRILAITDRGNQRSEKLLAKLGLTFDSTVIHPQTGAELNVFGIGFQP</sequence>